<proteinExistence type="predicted"/>
<sequence length="158" mass="17372">MANPKTFERPLILFEPILTNTGITFLQRNTSAPGRTLEVSWSKTTAMGPICCRNKKPYNQGKTLAGIWEPLILLNKLHLLMIDGDQHSWELSSCELSHVMNNPLVVEHGCMEESNPIVSKNSSFEVMASPACSSTSAAASSSSYPCFNDVDDLGYSLF</sequence>
<accession>A0A8S0U9V5</accession>
<reference evidence="1 2" key="1">
    <citation type="submission" date="2019-12" db="EMBL/GenBank/DDBJ databases">
        <authorList>
            <person name="Alioto T."/>
            <person name="Alioto T."/>
            <person name="Gomez Garrido J."/>
        </authorList>
    </citation>
    <scope>NUCLEOTIDE SEQUENCE [LARGE SCALE GENOMIC DNA]</scope>
</reference>
<evidence type="ECO:0000313" key="1">
    <source>
        <dbReference type="EMBL" id="CAA3014601.1"/>
    </source>
</evidence>
<keyword evidence="2" id="KW-1185">Reference proteome</keyword>
<dbReference type="Gramene" id="OE9A028922T1">
    <property type="protein sequence ID" value="OE9A028922C1"/>
    <property type="gene ID" value="OE9A028922"/>
</dbReference>
<dbReference type="AlphaFoldDB" id="A0A8S0U9V5"/>
<evidence type="ECO:0000313" key="2">
    <source>
        <dbReference type="Proteomes" id="UP000594638"/>
    </source>
</evidence>
<organism evidence="1 2">
    <name type="scientific">Olea europaea subsp. europaea</name>
    <dbReference type="NCBI Taxonomy" id="158383"/>
    <lineage>
        <taxon>Eukaryota</taxon>
        <taxon>Viridiplantae</taxon>
        <taxon>Streptophyta</taxon>
        <taxon>Embryophyta</taxon>
        <taxon>Tracheophyta</taxon>
        <taxon>Spermatophyta</taxon>
        <taxon>Magnoliopsida</taxon>
        <taxon>eudicotyledons</taxon>
        <taxon>Gunneridae</taxon>
        <taxon>Pentapetalae</taxon>
        <taxon>asterids</taxon>
        <taxon>lamiids</taxon>
        <taxon>Lamiales</taxon>
        <taxon>Oleaceae</taxon>
        <taxon>Oleeae</taxon>
        <taxon>Olea</taxon>
    </lineage>
</organism>
<comment type="caution">
    <text evidence="1">The sequence shown here is derived from an EMBL/GenBank/DDBJ whole genome shotgun (WGS) entry which is preliminary data.</text>
</comment>
<gene>
    <name evidence="1" type="ORF">OLEA9_A028922</name>
</gene>
<protein>
    <submittedName>
        <fullName evidence="1">Uncharacterized protein</fullName>
    </submittedName>
</protein>
<dbReference type="EMBL" id="CACTIH010007496">
    <property type="protein sequence ID" value="CAA3014601.1"/>
    <property type="molecule type" value="Genomic_DNA"/>
</dbReference>
<name>A0A8S0U9V5_OLEEU</name>
<dbReference type="Proteomes" id="UP000594638">
    <property type="component" value="Unassembled WGS sequence"/>
</dbReference>